<feature type="transmembrane region" description="Helical" evidence="1">
    <location>
        <begin position="38"/>
        <end position="59"/>
    </location>
</feature>
<accession>A0A918C253</accession>
<sequence>MPMSDSENRQGLTPALVAALLAVCLGVAMTLLDGGARTVAAVALGLAVLVCAGFVGAAVRRQKPGS</sequence>
<comment type="caution">
    <text evidence="2">The sequence shown here is derived from an EMBL/GenBank/DDBJ whole genome shotgun (WGS) entry which is preliminary data.</text>
</comment>
<evidence type="ECO:0000256" key="1">
    <source>
        <dbReference type="SAM" id="Phobius"/>
    </source>
</evidence>
<proteinExistence type="predicted"/>
<reference evidence="2" key="1">
    <citation type="journal article" date="2014" name="Int. J. Syst. Evol. Microbiol.">
        <title>Complete genome sequence of Corynebacterium casei LMG S-19264T (=DSM 44701T), isolated from a smear-ripened cheese.</title>
        <authorList>
            <consortium name="US DOE Joint Genome Institute (JGI-PGF)"/>
            <person name="Walter F."/>
            <person name="Albersmeier A."/>
            <person name="Kalinowski J."/>
            <person name="Ruckert C."/>
        </authorList>
    </citation>
    <scope>NUCLEOTIDE SEQUENCE</scope>
    <source>
        <strain evidence="2">JCM 4403</strain>
    </source>
</reference>
<dbReference type="EMBL" id="BMTU01000015">
    <property type="protein sequence ID" value="GGR01936.1"/>
    <property type="molecule type" value="Genomic_DNA"/>
</dbReference>
<keyword evidence="3" id="KW-1185">Reference proteome</keyword>
<protein>
    <submittedName>
        <fullName evidence="2">Uncharacterized protein</fullName>
    </submittedName>
</protein>
<keyword evidence="1" id="KW-0472">Membrane</keyword>
<dbReference type="Proteomes" id="UP000656732">
    <property type="component" value="Unassembled WGS sequence"/>
</dbReference>
<keyword evidence="1" id="KW-1133">Transmembrane helix</keyword>
<evidence type="ECO:0000313" key="3">
    <source>
        <dbReference type="Proteomes" id="UP000656732"/>
    </source>
</evidence>
<keyword evidence="1" id="KW-0812">Transmembrane</keyword>
<evidence type="ECO:0000313" key="2">
    <source>
        <dbReference type="EMBL" id="GGR01936.1"/>
    </source>
</evidence>
<gene>
    <name evidence="2" type="ORF">GCM10010280_57360</name>
</gene>
<reference evidence="2" key="2">
    <citation type="submission" date="2020-09" db="EMBL/GenBank/DDBJ databases">
        <authorList>
            <person name="Sun Q."/>
            <person name="Ohkuma M."/>
        </authorList>
    </citation>
    <scope>NUCLEOTIDE SEQUENCE</scope>
    <source>
        <strain evidence="2">JCM 4403</strain>
    </source>
</reference>
<dbReference type="AlphaFoldDB" id="A0A918C253"/>
<name>A0A918C253_9ACTN</name>
<feature type="transmembrane region" description="Helical" evidence="1">
    <location>
        <begin position="12"/>
        <end position="32"/>
    </location>
</feature>
<organism evidence="2 3">
    <name type="scientific">Streptomyces pilosus</name>
    <dbReference type="NCBI Taxonomy" id="28893"/>
    <lineage>
        <taxon>Bacteria</taxon>
        <taxon>Bacillati</taxon>
        <taxon>Actinomycetota</taxon>
        <taxon>Actinomycetes</taxon>
        <taxon>Kitasatosporales</taxon>
        <taxon>Streptomycetaceae</taxon>
        <taxon>Streptomyces</taxon>
    </lineage>
</organism>